<comment type="caution">
    <text evidence="2">The sequence shown here is derived from an EMBL/GenBank/DDBJ whole genome shotgun (WGS) entry which is preliminary data.</text>
</comment>
<reference evidence="2 3" key="1">
    <citation type="submission" date="2023-01" db="EMBL/GenBank/DDBJ databases">
        <title>Analysis of 21 Apiospora genomes using comparative genomics revels a genus with tremendous synthesis potential of carbohydrate active enzymes and secondary metabolites.</title>
        <authorList>
            <person name="Sorensen T."/>
        </authorList>
    </citation>
    <scope>NUCLEOTIDE SEQUENCE [LARGE SCALE GENOMIC DNA]</scope>
    <source>
        <strain evidence="2 3">CBS 83171</strain>
    </source>
</reference>
<sequence>MAHSDSAGVVRGQLDQFTRDHNFSALRTTHAPHWVSSQNYRCTSDILWSCLLTMTACIYTALHLNIASGNAKKRSIFDKFKVKWVITALFAPELVLYLACSQYLEASRAKPTKSLSSSGVLALAKLDEFIYISRETIQDKSKADAVQKALVVIQVT</sequence>
<gene>
    <name evidence="2" type="ORF">PG996_012650</name>
</gene>
<organism evidence="2 3">
    <name type="scientific">Apiospora saccharicola</name>
    <dbReference type="NCBI Taxonomy" id="335842"/>
    <lineage>
        <taxon>Eukaryota</taxon>
        <taxon>Fungi</taxon>
        <taxon>Dikarya</taxon>
        <taxon>Ascomycota</taxon>
        <taxon>Pezizomycotina</taxon>
        <taxon>Sordariomycetes</taxon>
        <taxon>Xylariomycetidae</taxon>
        <taxon>Amphisphaeriales</taxon>
        <taxon>Apiosporaceae</taxon>
        <taxon>Apiospora</taxon>
    </lineage>
</organism>
<accession>A0ABR1U387</accession>
<dbReference type="EMBL" id="JAQQWM010000008">
    <property type="protein sequence ID" value="KAK8053349.1"/>
    <property type="molecule type" value="Genomic_DNA"/>
</dbReference>
<dbReference type="PANTHER" id="PTHR35043">
    <property type="entry name" value="TRANSCRIPTION FACTOR DOMAIN-CONTAINING PROTEIN"/>
    <property type="match status" value="1"/>
</dbReference>
<evidence type="ECO:0000313" key="3">
    <source>
        <dbReference type="Proteomes" id="UP001446871"/>
    </source>
</evidence>
<keyword evidence="3" id="KW-1185">Reference proteome</keyword>
<proteinExistence type="predicted"/>
<evidence type="ECO:0000256" key="1">
    <source>
        <dbReference type="SAM" id="Phobius"/>
    </source>
</evidence>
<keyword evidence="1" id="KW-0812">Transmembrane</keyword>
<keyword evidence="1" id="KW-0472">Membrane</keyword>
<evidence type="ECO:0000313" key="2">
    <source>
        <dbReference type="EMBL" id="KAK8053349.1"/>
    </source>
</evidence>
<feature type="transmembrane region" description="Helical" evidence="1">
    <location>
        <begin position="84"/>
        <end position="104"/>
    </location>
</feature>
<feature type="transmembrane region" description="Helical" evidence="1">
    <location>
        <begin position="46"/>
        <end position="64"/>
    </location>
</feature>
<keyword evidence="1" id="KW-1133">Transmembrane helix</keyword>
<name>A0ABR1U387_9PEZI</name>
<dbReference type="Proteomes" id="UP001446871">
    <property type="component" value="Unassembled WGS sequence"/>
</dbReference>
<dbReference type="PANTHER" id="PTHR35043:SF7">
    <property type="entry name" value="TRANSCRIPTION FACTOR DOMAIN-CONTAINING PROTEIN"/>
    <property type="match status" value="1"/>
</dbReference>
<protein>
    <submittedName>
        <fullName evidence="2">Uncharacterized protein</fullName>
    </submittedName>
</protein>